<dbReference type="SUPFAM" id="SSF50729">
    <property type="entry name" value="PH domain-like"/>
    <property type="match status" value="1"/>
</dbReference>
<dbReference type="Proteomes" id="UP001141434">
    <property type="component" value="Unassembled WGS sequence"/>
</dbReference>
<dbReference type="PROSITE" id="PS50003">
    <property type="entry name" value="PH_DOMAIN"/>
    <property type="match status" value="1"/>
</dbReference>
<name>A0A9W9K7P5_9EURO</name>
<feature type="compositionally biased region" description="Polar residues" evidence="1">
    <location>
        <begin position="261"/>
        <end position="279"/>
    </location>
</feature>
<sequence>MTTQEDLQSTLRYLQGKDNVLYGAPRTTRARPLSDATEILDTDFDSDSQEDNPDDSPRRSVRSLGTSSVTTASTPDDIKTPDSTGLTGFHFHIEDNENPVAGPMGPHLFRYSNRSMDLKSSVEVDLVLQDAPLSATTPFHKHASKLGPERRDTPVPADETPQETRPQRELANLTDTISESNETDIANWTPQDVVMWMQRLNFEESVIEKFFINDISGAILLELQSEDLKELDIPSFGKRHQVMNSIRQLRNSVTIHPADVQPSSQEDPVSREATPQTTMADVGSSCGSPVTDEEKSDRKKKEHSPRHQHRRRQKQVVVPEDSVSIVGIEQVLPRLHRCSKGEDCRKWQKQQAKLARLAKDLPIESLSGSVIVTGDPGNATTAPNLNKSPKSDVTPSLVASSDALGPNQTTDVHLSKERLHGVQPRDPQENVRNFLNFQRLSRLQPANDPATPPTETFPSPEADSPGSLAENLRSLPKLRIPSAHASSLRTSHLSPSLSGQRTVTPSITQRKSSLQHTIPENSQEPYVSVFSPSDFYRQDPHYGQSTPMSEMDVPVTAIPVGPIERLFSQSVPPDMRFGNEGYHMADPIPRPMSTKAENHRRNNSSQNIPTLTRLDEGQVLRPIDTPEDLDRTPRAGRCRVNPFNTSGSPVNDVIHSGWMKKRKTTRLLRHEWEDHHFALRGTQLAMYADEETAHRDSKALEHIDVDDYAVACSSLASSSKLTAAFKKTVLKRKDDTRGDTAFAFSLIPSPSHGTAVDRKTFFTNNGKSHHFAVKTRDERIDWMRELMLAKALRRGRESGASVNVNGNAI</sequence>
<dbReference type="RefSeq" id="XP_056511446.1">
    <property type="nucleotide sequence ID" value="XM_056655833.1"/>
</dbReference>
<dbReference type="InterPro" id="IPR013761">
    <property type="entry name" value="SAM/pointed_sf"/>
</dbReference>
<dbReference type="SUPFAM" id="SSF47769">
    <property type="entry name" value="SAM/Pointed domain"/>
    <property type="match status" value="1"/>
</dbReference>
<organism evidence="4 5">
    <name type="scientific">Penicillium alfredii</name>
    <dbReference type="NCBI Taxonomy" id="1506179"/>
    <lineage>
        <taxon>Eukaryota</taxon>
        <taxon>Fungi</taxon>
        <taxon>Dikarya</taxon>
        <taxon>Ascomycota</taxon>
        <taxon>Pezizomycotina</taxon>
        <taxon>Eurotiomycetes</taxon>
        <taxon>Eurotiomycetidae</taxon>
        <taxon>Eurotiales</taxon>
        <taxon>Aspergillaceae</taxon>
        <taxon>Penicillium</taxon>
    </lineage>
</organism>
<dbReference type="GeneID" id="81395001"/>
<gene>
    <name evidence="4" type="ORF">NUU61_005251</name>
</gene>
<evidence type="ECO:0008006" key="6">
    <source>
        <dbReference type="Google" id="ProtNLM"/>
    </source>
</evidence>
<feature type="compositionally biased region" description="Basic residues" evidence="1">
    <location>
        <begin position="300"/>
        <end position="314"/>
    </location>
</feature>
<feature type="compositionally biased region" description="Polar residues" evidence="1">
    <location>
        <begin position="378"/>
        <end position="399"/>
    </location>
</feature>
<accession>A0A9W9K7P5</accession>
<feature type="region of interest" description="Disordered" evidence="1">
    <location>
        <begin position="484"/>
        <end position="520"/>
    </location>
</feature>
<proteinExistence type="predicted"/>
<protein>
    <recommendedName>
        <fullName evidence="6">SAM and PH domain protein</fullName>
    </recommendedName>
</protein>
<feature type="domain" description="PH" evidence="2">
    <location>
        <begin position="652"/>
        <end position="791"/>
    </location>
</feature>
<evidence type="ECO:0000313" key="4">
    <source>
        <dbReference type="EMBL" id="KAJ5095895.1"/>
    </source>
</evidence>
<feature type="region of interest" description="Disordered" evidence="1">
    <location>
        <begin position="1"/>
        <end position="90"/>
    </location>
</feature>
<feature type="domain" description="SAM" evidence="3">
    <location>
        <begin position="188"/>
        <end position="252"/>
    </location>
</feature>
<evidence type="ECO:0000256" key="1">
    <source>
        <dbReference type="SAM" id="MobiDB-lite"/>
    </source>
</evidence>
<dbReference type="Gene3D" id="1.10.150.50">
    <property type="entry name" value="Transcription Factor, Ets-1"/>
    <property type="match status" value="1"/>
</dbReference>
<feature type="region of interest" description="Disordered" evidence="1">
    <location>
        <begin position="443"/>
        <end position="469"/>
    </location>
</feature>
<feature type="region of interest" description="Disordered" evidence="1">
    <location>
        <begin position="593"/>
        <end position="618"/>
    </location>
</feature>
<evidence type="ECO:0000259" key="3">
    <source>
        <dbReference type="PROSITE" id="PS50105"/>
    </source>
</evidence>
<feature type="region of interest" description="Disordered" evidence="1">
    <location>
        <begin position="138"/>
        <end position="167"/>
    </location>
</feature>
<comment type="caution">
    <text evidence="4">The sequence shown here is derived from an EMBL/GenBank/DDBJ whole genome shotgun (WGS) entry which is preliminary data.</text>
</comment>
<feature type="region of interest" description="Disordered" evidence="1">
    <location>
        <begin position="374"/>
        <end position="409"/>
    </location>
</feature>
<evidence type="ECO:0000313" key="5">
    <source>
        <dbReference type="Proteomes" id="UP001141434"/>
    </source>
</evidence>
<dbReference type="PROSITE" id="PS50105">
    <property type="entry name" value="SAM_DOMAIN"/>
    <property type="match status" value="1"/>
</dbReference>
<feature type="compositionally biased region" description="Polar residues" evidence="1">
    <location>
        <begin position="1"/>
        <end position="12"/>
    </location>
</feature>
<dbReference type="Pfam" id="PF00169">
    <property type="entry name" value="PH"/>
    <property type="match status" value="1"/>
</dbReference>
<dbReference type="InterPro" id="IPR011993">
    <property type="entry name" value="PH-like_dom_sf"/>
</dbReference>
<dbReference type="SMART" id="SM00233">
    <property type="entry name" value="PH"/>
    <property type="match status" value="1"/>
</dbReference>
<feature type="region of interest" description="Disordered" evidence="1">
    <location>
        <begin position="624"/>
        <end position="643"/>
    </location>
</feature>
<feature type="compositionally biased region" description="Polar residues" evidence="1">
    <location>
        <begin position="63"/>
        <end position="74"/>
    </location>
</feature>
<dbReference type="Gene3D" id="2.30.29.30">
    <property type="entry name" value="Pleckstrin-homology domain (PH domain)/Phosphotyrosine-binding domain (PTB)"/>
    <property type="match status" value="1"/>
</dbReference>
<keyword evidence="5" id="KW-1185">Reference proteome</keyword>
<reference evidence="4" key="1">
    <citation type="submission" date="2022-11" db="EMBL/GenBank/DDBJ databases">
        <authorList>
            <person name="Petersen C."/>
        </authorList>
    </citation>
    <scope>NUCLEOTIDE SEQUENCE</scope>
    <source>
        <strain evidence="4">IBT 34128</strain>
    </source>
</reference>
<dbReference type="Pfam" id="PF07647">
    <property type="entry name" value="SAM_2"/>
    <property type="match status" value="1"/>
</dbReference>
<dbReference type="OrthoDB" id="422827at2759"/>
<dbReference type="InterPro" id="IPR001849">
    <property type="entry name" value="PH_domain"/>
</dbReference>
<dbReference type="AlphaFoldDB" id="A0A9W9K7P5"/>
<dbReference type="EMBL" id="JAPMSZ010000007">
    <property type="protein sequence ID" value="KAJ5095895.1"/>
    <property type="molecule type" value="Genomic_DNA"/>
</dbReference>
<reference evidence="4" key="2">
    <citation type="journal article" date="2023" name="IMA Fungus">
        <title>Comparative genomic study of the Penicillium genus elucidates a diverse pangenome and 15 lateral gene transfer events.</title>
        <authorList>
            <person name="Petersen C."/>
            <person name="Sorensen T."/>
            <person name="Nielsen M.R."/>
            <person name="Sondergaard T.E."/>
            <person name="Sorensen J.L."/>
            <person name="Fitzpatrick D.A."/>
            <person name="Frisvad J.C."/>
            <person name="Nielsen K.L."/>
        </authorList>
    </citation>
    <scope>NUCLEOTIDE SEQUENCE</scope>
    <source>
        <strain evidence="4">IBT 34128</strain>
    </source>
</reference>
<feature type="region of interest" description="Disordered" evidence="1">
    <location>
        <begin position="256"/>
        <end position="320"/>
    </location>
</feature>
<feature type="compositionally biased region" description="Acidic residues" evidence="1">
    <location>
        <begin position="38"/>
        <end position="54"/>
    </location>
</feature>
<evidence type="ECO:0000259" key="2">
    <source>
        <dbReference type="PROSITE" id="PS50003"/>
    </source>
</evidence>
<dbReference type="SMART" id="SM00454">
    <property type="entry name" value="SAM"/>
    <property type="match status" value="1"/>
</dbReference>
<dbReference type="CDD" id="cd09535">
    <property type="entry name" value="SAM_BOI-like_fungal"/>
    <property type="match status" value="1"/>
</dbReference>
<dbReference type="InterPro" id="IPR001660">
    <property type="entry name" value="SAM"/>
</dbReference>